<comment type="caution">
    <text evidence="11">The sequence shown here is derived from an EMBL/GenBank/DDBJ whole genome shotgun (WGS) entry which is preliminary data.</text>
</comment>
<evidence type="ECO:0000259" key="9">
    <source>
        <dbReference type="Pfam" id="PF21082"/>
    </source>
</evidence>
<dbReference type="SUPFAM" id="SSF82689">
    <property type="entry name" value="Mechanosensitive channel protein MscS (YggB), C-terminal domain"/>
    <property type="match status" value="1"/>
</dbReference>
<dbReference type="InterPro" id="IPR011014">
    <property type="entry name" value="MscS_channel_TM-2"/>
</dbReference>
<evidence type="ECO:0000256" key="1">
    <source>
        <dbReference type="ARBA" id="ARBA00004651"/>
    </source>
</evidence>
<dbReference type="Pfam" id="PF21088">
    <property type="entry name" value="MS_channel_1st"/>
    <property type="match status" value="1"/>
</dbReference>
<feature type="transmembrane region" description="Helical" evidence="7">
    <location>
        <begin position="22"/>
        <end position="44"/>
    </location>
</feature>
<dbReference type="InterPro" id="IPR011066">
    <property type="entry name" value="MscS_channel_C_sf"/>
</dbReference>
<evidence type="ECO:0000256" key="6">
    <source>
        <dbReference type="ARBA" id="ARBA00023136"/>
    </source>
</evidence>
<feature type="domain" description="Mechanosensitive ion channel MscS" evidence="8">
    <location>
        <begin position="186"/>
        <end position="253"/>
    </location>
</feature>
<dbReference type="Pfam" id="PF00924">
    <property type="entry name" value="MS_channel_2nd"/>
    <property type="match status" value="1"/>
</dbReference>
<feature type="domain" description="Mechanosensitive ion channel MscS C-terminal" evidence="9">
    <location>
        <begin position="260"/>
        <end position="345"/>
    </location>
</feature>
<evidence type="ECO:0000259" key="10">
    <source>
        <dbReference type="Pfam" id="PF21088"/>
    </source>
</evidence>
<dbReference type="EMBL" id="WSFT01000039">
    <property type="protein sequence ID" value="MBS4538873.1"/>
    <property type="molecule type" value="Genomic_DNA"/>
</dbReference>
<dbReference type="AlphaFoldDB" id="A0A942UUK7"/>
<feature type="domain" description="Mechanosensitive ion channel transmembrane helices 2/3" evidence="10">
    <location>
        <begin position="144"/>
        <end position="185"/>
    </location>
</feature>
<evidence type="ECO:0000259" key="8">
    <source>
        <dbReference type="Pfam" id="PF00924"/>
    </source>
</evidence>
<dbReference type="Proteomes" id="UP000724672">
    <property type="component" value="Unassembled WGS sequence"/>
</dbReference>
<feature type="transmembrane region" description="Helical" evidence="7">
    <location>
        <begin position="70"/>
        <end position="86"/>
    </location>
</feature>
<reference evidence="11" key="1">
    <citation type="submission" date="2019-12" db="EMBL/GenBank/DDBJ databases">
        <title>Clostridiaceae gen. nov. sp. nov., isolated from sediment in Xinjiang, China.</title>
        <authorList>
            <person name="Zhang R."/>
        </authorList>
    </citation>
    <scope>NUCLEOTIDE SEQUENCE</scope>
    <source>
        <strain evidence="11">D2Q-11</strain>
    </source>
</reference>
<keyword evidence="4 7" id="KW-0812">Transmembrane</keyword>
<feature type="transmembrane region" description="Helical" evidence="7">
    <location>
        <begin position="98"/>
        <end position="116"/>
    </location>
</feature>
<comment type="subcellular location">
    <subcellularLocation>
        <location evidence="1">Cell membrane</location>
        <topology evidence="1">Multi-pass membrane protein</topology>
    </subcellularLocation>
</comment>
<dbReference type="InterPro" id="IPR049142">
    <property type="entry name" value="MS_channel_1st"/>
</dbReference>
<dbReference type="SUPFAM" id="SSF82861">
    <property type="entry name" value="Mechanosensitive channel protein MscS (YggB), transmembrane region"/>
    <property type="match status" value="1"/>
</dbReference>
<keyword evidence="6 7" id="KW-0472">Membrane</keyword>
<feature type="transmembrane region" description="Helical" evidence="7">
    <location>
        <begin position="137"/>
        <end position="158"/>
    </location>
</feature>
<evidence type="ECO:0000313" key="12">
    <source>
        <dbReference type="Proteomes" id="UP000724672"/>
    </source>
</evidence>
<accession>A0A942UUK7</accession>
<dbReference type="SUPFAM" id="SSF50182">
    <property type="entry name" value="Sm-like ribonucleoproteins"/>
    <property type="match status" value="1"/>
</dbReference>
<evidence type="ECO:0000313" key="11">
    <source>
        <dbReference type="EMBL" id="MBS4538873.1"/>
    </source>
</evidence>
<dbReference type="Pfam" id="PF21082">
    <property type="entry name" value="MS_channel_3rd"/>
    <property type="match status" value="1"/>
</dbReference>
<dbReference type="InterPro" id="IPR010920">
    <property type="entry name" value="LSM_dom_sf"/>
</dbReference>
<evidence type="ECO:0000256" key="4">
    <source>
        <dbReference type="ARBA" id="ARBA00022692"/>
    </source>
</evidence>
<dbReference type="Gene3D" id="3.30.70.100">
    <property type="match status" value="1"/>
</dbReference>
<name>A0A942UUK7_9FIRM</name>
<evidence type="ECO:0000256" key="7">
    <source>
        <dbReference type="SAM" id="Phobius"/>
    </source>
</evidence>
<dbReference type="InterPro" id="IPR049278">
    <property type="entry name" value="MS_channel_C"/>
</dbReference>
<dbReference type="InterPro" id="IPR006685">
    <property type="entry name" value="MscS_channel_2nd"/>
</dbReference>
<dbReference type="GO" id="GO:0055085">
    <property type="term" value="P:transmembrane transport"/>
    <property type="evidence" value="ECO:0007669"/>
    <property type="project" value="InterPro"/>
</dbReference>
<feature type="transmembrane region" description="Helical" evidence="7">
    <location>
        <begin position="164"/>
        <end position="184"/>
    </location>
</feature>
<comment type="similarity">
    <text evidence="2">Belongs to the MscS (TC 1.A.23) family.</text>
</comment>
<evidence type="ECO:0000256" key="5">
    <source>
        <dbReference type="ARBA" id="ARBA00022989"/>
    </source>
</evidence>
<evidence type="ECO:0000256" key="2">
    <source>
        <dbReference type="ARBA" id="ARBA00008017"/>
    </source>
</evidence>
<evidence type="ECO:0000256" key="3">
    <source>
        <dbReference type="ARBA" id="ARBA00022475"/>
    </source>
</evidence>
<dbReference type="RefSeq" id="WP_203366799.1">
    <property type="nucleotide sequence ID" value="NZ_WSFT01000039.1"/>
</dbReference>
<dbReference type="PANTHER" id="PTHR43634:SF2">
    <property type="entry name" value="LOW CONDUCTANCE MECHANOSENSITIVE CHANNEL YNAI"/>
    <property type="match status" value="1"/>
</dbReference>
<dbReference type="PANTHER" id="PTHR43634">
    <property type="entry name" value="OW CONDUCTANCE MECHANOSENSITIVE CHANNEL"/>
    <property type="match status" value="1"/>
</dbReference>
<dbReference type="Gene3D" id="1.10.287.1260">
    <property type="match status" value="1"/>
</dbReference>
<protein>
    <submittedName>
        <fullName evidence="11">Mechanosensitive ion channel family protein</fullName>
    </submittedName>
</protein>
<keyword evidence="5 7" id="KW-1133">Transmembrane helix</keyword>
<sequence>MEIINAGINLYDKYFVPSLIELGIALGIFMLFLISSSIITRMIFKVGDIFAKKSKTGLDDDMLIAFKKPVRVLVILLGLYIALIYLPFSKGTEDNITLLFRVSIIVLITWGLYNLAGTYEVLYDKLGTKLNFRSQKILKPFISKVIRIIIIAISIAIIAEEFGYSISAFVAGLGIGGIAIAMAAKDTLANVFGGIAILMDKPFDIGDWIVASGVEGVVENINFRSTKVRTFEKAIVSIPNSKMSEEAITNFSRRGIRRVRFYLGIVYSTSSDKIQMVVKKINDMLVEHPDVDNEIILSNFEVFNTSSLDILIQYYAKTSDYQEYLSVKENVNFKIMDILEEENVEVAFPSTSIYFEDNLNTNEHHKQS</sequence>
<dbReference type="GO" id="GO:0005886">
    <property type="term" value="C:plasma membrane"/>
    <property type="evidence" value="ECO:0007669"/>
    <property type="project" value="UniProtKB-SubCell"/>
</dbReference>
<proteinExistence type="inferred from homology"/>
<dbReference type="InterPro" id="IPR045042">
    <property type="entry name" value="YnaI-like"/>
</dbReference>
<gene>
    <name evidence="11" type="ORF">GOQ27_10380</name>
</gene>
<keyword evidence="12" id="KW-1185">Reference proteome</keyword>
<organism evidence="11 12">
    <name type="scientific">Anaeromonas frigoriresistens</name>
    <dbReference type="NCBI Taxonomy" id="2683708"/>
    <lineage>
        <taxon>Bacteria</taxon>
        <taxon>Bacillati</taxon>
        <taxon>Bacillota</taxon>
        <taxon>Tissierellia</taxon>
        <taxon>Tissierellales</taxon>
        <taxon>Thermohalobacteraceae</taxon>
        <taxon>Anaeromonas</taxon>
    </lineage>
</organism>
<dbReference type="Gene3D" id="2.30.30.60">
    <property type="match status" value="1"/>
</dbReference>
<keyword evidence="3" id="KW-1003">Cell membrane</keyword>
<dbReference type="InterPro" id="IPR023408">
    <property type="entry name" value="MscS_beta-dom_sf"/>
</dbReference>